<keyword evidence="2" id="KW-1185">Reference proteome</keyword>
<gene>
    <name evidence="1" type="ORF">OIU77_004783</name>
</gene>
<dbReference type="EMBL" id="JAPFFI010000015">
    <property type="protein sequence ID" value="KAJ6360828.1"/>
    <property type="molecule type" value="Genomic_DNA"/>
</dbReference>
<reference evidence="1" key="2">
    <citation type="journal article" date="2023" name="Int. J. Mol. Sci.">
        <title>De Novo Assembly and Annotation of 11 Diverse Shrub Willow (Salix) Genomes Reveals Novel Gene Organization in Sex-Linked Regions.</title>
        <authorList>
            <person name="Hyden B."/>
            <person name="Feng K."/>
            <person name="Yates T.B."/>
            <person name="Jawdy S."/>
            <person name="Cereghino C."/>
            <person name="Smart L.B."/>
            <person name="Muchero W."/>
        </authorList>
    </citation>
    <scope>NUCLEOTIDE SEQUENCE</scope>
    <source>
        <tissue evidence="1">Shoot tip</tissue>
    </source>
</reference>
<sequence>MTQREENNVLKVSRLGISFPGVFLDQGSSSHVNMVLDHLIVKGTSRVLVIDLKLNSLELPKLTNLHLEFFWWPPGIVSNTECFDFSVVCPNLANLFPSHFDAWRIGILKISGPNLSTSL</sequence>
<protein>
    <submittedName>
        <fullName evidence="1">Uncharacterized protein</fullName>
    </submittedName>
</protein>
<dbReference type="Proteomes" id="UP001141253">
    <property type="component" value="Chromosome 13"/>
</dbReference>
<evidence type="ECO:0000313" key="1">
    <source>
        <dbReference type="EMBL" id="KAJ6360828.1"/>
    </source>
</evidence>
<name>A0ABQ9AVK8_9ROSI</name>
<comment type="caution">
    <text evidence="1">The sequence shown here is derived from an EMBL/GenBank/DDBJ whole genome shotgun (WGS) entry which is preliminary data.</text>
</comment>
<evidence type="ECO:0000313" key="2">
    <source>
        <dbReference type="Proteomes" id="UP001141253"/>
    </source>
</evidence>
<reference evidence="1" key="1">
    <citation type="submission" date="2022-10" db="EMBL/GenBank/DDBJ databases">
        <authorList>
            <person name="Hyden B.L."/>
            <person name="Feng K."/>
            <person name="Yates T."/>
            <person name="Jawdy S."/>
            <person name="Smart L.B."/>
            <person name="Muchero W."/>
        </authorList>
    </citation>
    <scope>NUCLEOTIDE SEQUENCE</scope>
    <source>
        <tissue evidence="1">Shoot tip</tissue>
    </source>
</reference>
<accession>A0ABQ9AVK8</accession>
<proteinExistence type="predicted"/>
<organism evidence="1 2">
    <name type="scientific">Salix suchowensis</name>
    <dbReference type="NCBI Taxonomy" id="1278906"/>
    <lineage>
        <taxon>Eukaryota</taxon>
        <taxon>Viridiplantae</taxon>
        <taxon>Streptophyta</taxon>
        <taxon>Embryophyta</taxon>
        <taxon>Tracheophyta</taxon>
        <taxon>Spermatophyta</taxon>
        <taxon>Magnoliopsida</taxon>
        <taxon>eudicotyledons</taxon>
        <taxon>Gunneridae</taxon>
        <taxon>Pentapetalae</taxon>
        <taxon>rosids</taxon>
        <taxon>fabids</taxon>
        <taxon>Malpighiales</taxon>
        <taxon>Salicaceae</taxon>
        <taxon>Saliceae</taxon>
        <taxon>Salix</taxon>
    </lineage>
</organism>